<gene>
    <name evidence="1" type="ORF">MENTE1834_LOCUS104</name>
</gene>
<comment type="caution">
    <text evidence="1">The sequence shown here is derived from an EMBL/GenBank/DDBJ whole genome shotgun (WGS) entry which is preliminary data.</text>
</comment>
<evidence type="ECO:0000313" key="2">
    <source>
        <dbReference type="Proteomes" id="UP001497535"/>
    </source>
</evidence>
<dbReference type="Proteomes" id="UP001497535">
    <property type="component" value="Unassembled WGS sequence"/>
</dbReference>
<name>A0ACB0XKA6_MELEN</name>
<sequence length="79" mass="9727">MFLPLHSHFSSFIHRQTIEWRRRPSSVSFQMLLMGIRMNRKNKRNKYKYKNAHNKAAFVFKQKHNISTLFCRFFCYNVL</sequence>
<protein>
    <submittedName>
        <fullName evidence="1">Uncharacterized protein</fullName>
    </submittedName>
</protein>
<organism evidence="1 2">
    <name type="scientific">Meloidogyne enterolobii</name>
    <name type="common">Root-knot nematode worm</name>
    <name type="synonym">Meloidogyne mayaguensis</name>
    <dbReference type="NCBI Taxonomy" id="390850"/>
    <lineage>
        <taxon>Eukaryota</taxon>
        <taxon>Metazoa</taxon>
        <taxon>Ecdysozoa</taxon>
        <taxon>Nematoda</taxon>
        <taxon>Chromadorea</taxon>
        <taxon>Rhabditida</taxon>
        <taxon>Tylenchina</taxon>
        <taxon>Tylenchomorpha</taxon>
        <taxon>Tylenchoidea</taxon>
        <taxon>Meloidogynidae</taxon>
        <taxon>Meloidogyninae</taxon>
        <taxon>Meloidogyne</taxon>
    </lineage>
</organism>
<evidence type="ECO:0000313" key="1">
    <source>
        <dbReference type="EMBL" id="CAK5006009.1"/>
    </source>
</evidence>
<reference evidence="1" key="1">
    <citation type="submission" date="2023-11" db="EMBL/GenBank/DDBJ databases">
        <authorList>
            <person name="Poullet M."/>
        </authorList>
    </citation>
    <scope>NUCLEOTIDE SEQUENCE</scope>
    <source>
        <strain evidence="1">E1834</strain>
    </source>
</reference>
<dbReference type="EMBL" id="CAVMJV010000001">
    <property type="protein sequence ID" value="CAK5006009.1"/>
    <property type="molecule type" value="Genomic_DNA"/>
</dbReference>
<keyword evidence="2" id="KW-1185">Reference proteome</keyword>
<accession>A0ACB0XKA6</accession>
<proteinExistence type="predicted"/>